<dbReference type="VEuPathDB" id="VectorBase:BGLAX_032611"/>
<sequence length="533" mass="61394">MTTSGESVEDTMEKPPTNYEEFLKAEGLNDWPFKMSLEGPLDIESEGLFMGTQEHIAELLRTAAPVGLQMLDEMETRLDELDNVLYMYANEILTDDKRVSRIAEGLFHSPSSTFITEGMEHLISRRNSKAVKSYDLMDSMLESKKRSLDNLKFPGFSQGELIELPSQLEVPPILHRVTTAQGFNPGFEKFWKKLFLSEASSAILQDMFWWVFLDMFSKEDNQEEVKDSLFDRVADSYVALFTSINVEVKDKFLSVYPNCLAQAIYCAFKDAFPESQQRFNDDFKKYLVTLIFELVTGLRPVPGIWKTWNDEGLEQKTIKETEKAKMLQAAGLHQKVNLSLDMEGFNKTIDKLGTELIQPVQTSRETTKTSQVKGKTIQRESHQVGPGPDFERITFNTSGRSPLIAHYLHMRHLRNYKQPGMKVRRTEIVKLPPEGPTYEQLITSTINKANASKKQYERTSEQTEAEILELHKKQRDINRRINAMKRAFNSVKTVQERQLLIDKFTEEMNLKEVLIDKLQKDDDQLSDGHEEEN</sequence>
<dbReference type="KEGG" id="bgt:106065020"/>
<evidence type="ECO:0008006" key="6">
    <source>
        <dbReference type="Google" id="ProtNLM"/>
    </source>
</evidence>
<evidence type="ECO:0000313" key="5">
    <source>
        <dbReference type="Proteomes" id="UP000076420"/>
    </source>
</evidence>
<reference evidence="4" key="1">
    <citation type="submission" date="2020-05" db="UniProtKB">
        <authorList>
            <consortium name="EnsemblMetazoa"/>
        </authorList>
    </citation>
    <scope>IDENTIFICATION</scope>
    <source>
        <strain evidence="4">BB02</strain>
    </source>
</reference>
<evidence type="ECO:0000313" key="4">
    <source>
        <dbReference type="EnsemblMetazoa" id="BGLB038905-PA"/>
    </source>
</evidence>
<dbReference type="OrthoDB" id="73353at2759"/>
<dbReference type="Proteomes" id="UP000076420">
    <property type="component" value="Unassembled WGS sequence"/>
</dbReference>
<protein>
    <recommendedName>
        <fullName evidence="6">Protein FAM227B</fullName>
    </recommendedName>
</protein>
<accession>A0A2C9M5V4</accession>
<organism evidence="4 5">
    <name type="scientific">Biomphalaria glabrata</name>
    <name type="common">Bloodfluke planorb</name>
    <name type="synonym">Freshwater snail</name>
    <dbReference type="NCBI Taxonomy" id="6526"/>
    <lineage>
        <taxon>Eukaryota</taxon>
        <taxon>Metazoa</taxon>
        <taxon>Spiralia</taxon>
        <taxon>Lophotrochozoa</taxon>
        <taxon>Mollusca</taxon>
        <taxon>Gastropoda</taxon>
        <taxon>Heterobranchia</taxon>
        <taxon>Euthyneura</taxon>
        <taxon>Panpulmonata</taxon>
        <taxon>Hygrophila</taxon>
        <taxon>Lymnaeoidea</taxon>
        <taxon>Planorbidae</taxon>
        <taxon>Biomphalaria</taxon>
    </lineage>
</organism>
<dbReference type="PANTHER" id="PTHR33560">
    <property type="entry name" value="PROTEIN FAM227B"/>
    <property type="match status" value="1"/>
</dbReference>
<proteinExistence type="inferred from homology"/>
<dbReference type="VEuPathDB" id="VectorBase:BGLB038905"/>
<name>A0A2C9M5V4_BIOGL</name>
<dbReference type="EnsemblMetazoa" id="BGLB038905-RA">
    <property type="protein sequence ID" value="BGLB038905-PA"/>
    <property type="gene ID" value="BGLB038905"/>
</dbReference>
<comment type="similarity">
    <text evidence="1">Belongs to the FAM227 family.</text>
</comment>
<evidence type="ECO:0000256" key="2">
    <source>
        <dbReference type="SAM" id="Coils"/>
    </source>
</evidence>
<dbReference type="InterPro" id="IPR029417">
    <property type="entry name" value="FAM227"/>
</dbReference>
<evidence type="ECO:0000256" key="1">
    <source>
        <dbReference type="ARBA" id="ARBA00008666"/>
    </source>
</evidence>
<gene>
    <name evidence="4" type="primary">106065020</name>
</gene>
<keyword evidence="2" id="KW-0175">Coiled coil</keyword>
<feature type="coiled-coil region" evidence="2">
    <location>
        <begin position="446"/>
        <end position="473"/>
    </location>
</feature>
<dbReference type="Pfam" id="PF14922">
    <property type="entry name" value="FWWh"/>
    <property type="match status" value="1"/>
</dbReference>
<dbReference type="PANTHER" id="PTHR33560:SF2">
    <property type="entry name" value="PROTEIN FAM227B"/>
    <property type="match status" value="1"/>
</dbReference>
<feature type="compositionally biased region" description="Polar residues" evidence="3">
    <location>
        <begin position="360"/>
        <end position="373"/>
    </location>
</feature>
<feature type="region of interest" description="Disordered" evidence="3">
    <location>
        <begin position="360"/>
        <end position="389"/>
    </location>
</feature>
<dbReference type="AlphaFoldDB" id="A0A2C9M5V4"/>
<evidence type="ECO:0000256" key="3">
    <source>
        <dbReference type="SAM" id="MobiDB-lite"/>
    </source>
</evidence>